<keyword evidence="2" id="KW-0813">Transport</keyword>
<dbReference type="GO" id="GO:0016020">
    <property type="term" value="C:membrane"/>
    <property type="evidence" value="ECO:0007669"/>
    <property type="project" value="UniProtKB-SubCell"/>
</dbReference>
<keyword evidence="7" id="KW-0407">Ion channel</keyword>
<keyword evidence="6 9" id="KW-0472">Membrane</keyword>
<dbReference type="Proteomes" id="UP000887540">
    <property type="component" value="Unplaced"/>
</dbReference>
<dbReference type="AlphaFoldDB" id="A0A914C406"/>
<dbReference type="Gene3D" id="1.10.287.70">
    <property type="match status" value="2"/>
</dbReference>
<reference evidence="12" key="1">
    <citation type="submission" date="2022-11" db="UniProtKB">
        <authorList>
            <consortium name="WormBaseParasite"/>
        </authorList>
    </citation>
    <scope>IDENTIFICATION</scope>
</reference>
<keyword evidence="5" id="KW-0406">Ion transport</keyword>
<evidence type="ECO:0000256" key="9">
    <source>
        <dbReference type="SAM" id="Phobius"/>
    </source>
</evidence>
<keyword evidence="11" id="KW-1185">Reference proteome</keyword>
<dbReference type="InterPro" id="IPR036122">
    <property type="entry name" value="CaM-bd_dom_sf"/>
</dbReference>
<feature type="transmembrane region" description="Helical" evidence="9">
    <location>
        <begin position="250"/>
        <end position="270"/>
    </location>
</feature>
<feature type="compositionally biased region" description="Basic and acidic residues" evidence="8">
    <location>
        <begin position="29"/>
        <end position="40"/>
    </location>
</feature>
<dbReference type="WBParaSite" id="ACRNAN_Path_238.g883.t1">
    <property type="protein sequence ID" value="ACRNAN_Path_238.g883.t1"/>
    <property type="gene ID" value="ACRNAN_Path_238.g883"/>
</dbReference>
<evidence type="ECO:0000256" key="5">
    <source>
        <dbReference type="ARBA" id="ARBA00023065"/>
    </source>
</evidence>
<feature type="domain" description="Calmodulin-binding" evidence="10">
    <location>
        <begin position="359"/>
        <end position="439"/>
    </location>
</feature>
<dbReference type="Pfam" id="PF02888">
    <property type="entry name" value="CaMBD"/>
    <property type="match status" value="1"/>
</dbReference>
<organism evidence="11 12">
    <name type="scientific">Acrobeloides nanus</name>
    <dbReference type="NCBI Taxonomy" id="290746"/>
    <lineage>
        <taxon>Eukaryota</taxon>
        <taxon>Metazoa</taxon>
        <taxon>Ecdysozoa</taxon>
        <taxon>Nematoda</taxon>
        <taxon>Chromadorea</taxon>
        <taxon>Rhabditida</taxon>
        <taxon>Tylenchina</taxon>
        <taxon>Cephalobomorpha</taxon>
        <taxon>Cephaloboidea</taxon>
        <taxon>Cephalobidae</taxon>
        <taxon>Acrobeloides</taxon>
    </lineage>
</organism>
<evidence type="ECO:0000259" key="10">
    <source>
        <dbReference type="SMART" id="SM01053"/>
    </source>
</evidence>
<accession>A0A914C406</accession>
<sequence length="439" mass="50404">MAAGARLGAFGFNDKPKYTLYSSSPLSSFRDKPETADENRQPSVRTGKGYGVALISNETACARFKLRKEMLRKRLLVCDWSVYIALMGLGLGVLDVELHLALDKSDDLEYFSIFIRMSIILLTLFLDLLVVAYHYTEIQIMSADTGHSAYQCGFTRFRRLQICIELFVCTICPLPGNTEIPWPLLETDLIPHKPSKMPLYVLLTVPMFFRLYLLGRYVVLHSYMIRDPATRAIASFNRISVDFSFVLKTLIYDMPMTVVVVTALTFWLAMSWMMTQCERYATGNVFSNPHYFLDYAWFEAVTFFAIGYGDITVETYCGRGLALLTGLVGAVISSIITVLMGRKLLLSLSERRVNQVIAESQLSSLHKHAAARVLQCTWRTCLWQKRYESSGRQGRKINSFHLRNAQRNLLQSIFDFRKCKWRLRLRQEDEDDIITIRRV</sequence>
<dbReference type="GO" id="GO:0016286">
    <property type="term" value="F:small conductance calcium-activated potassium channel activity"/>
    <property type="evidence" value="ECO:0007669"/>
    <property type="project" value="InterPro"/>
</dbReference>
<evidence type="ECO:0000256" key="2">
    <source>
        <dbReference type="ARBA" id="ARBA00022448"/>
    </source>
</evidence>
<evidence type="ECO:0000313" key="12">
    <source>
        <dbReference type="WBParaSite" id="ACRNAN_Path_238.g883.t1"/>
    </source>
</evidence>
<protein>
    <submittedName>
        <fullName evidence="12">Calmodulin-binding domain-containing protein</fullName>
    </submittedName>
</protein>
<dbReference type="SUPFAM" id="SSF81327">
    <property type="entry name" value="Small-conductance potassium channel"/>
    <property type="match status" value="1"/>
</dbReference>
<feature type="transmembrane region" description="Helical" evidence="9">
    <location>
        <begin position="199"/>
        <end position="219"/>
    </location>
</feature>
<proteinExistence type="predicted"/>
<keyword evidence="3 9" id="KW-0812">Transmembrane</keyword>
<dbReference type="Pfam" id="PF07885">
    <property type="entry name" value="Ion_trans_2"/>
    <property type="match status" value="1"/>
</dbReference>
<dbReference type="Pfam" id="PF03530">
    <property type="entry name" value="SK_channel"/>
    <property type="match status" value="1"/>
</dbReference>
<feature type="transmembrane region" description="Helical" evidence="9">
    <location>
        <begin position="75"/>
        <end position="93"/>
    </location>
</feature>
<dbReference type="PANTHER" id="PTHR10153">
    <property type="entry name" value="SMALL CONDUCTANCE CALCIUM-ACTIVATED POTASSIUM CHANNEL"/>
    <property type="match status" value="1"/>
</dbReference>
<evidence type="ECO:0000256" key="6">
    <source>
        <dbReference type="ARBA" id="ARBA00023136"/>
    </source>
</evidence>
<evidence type="ECO:0000256" key="7">
    <source>
        <dbReference type="ARBA" id="ARBA00023303"/>
    </source>
</evidence>
<evidence type="ECO:0000256" key="4">
    <source>
        <dbReference type="ARBA" id="ARBA00022989"/>
    </source>
</evidence>
<evidence type="ECO:0000256" key="1">
    <source>
        <dbReference type="ARBA" id="ARBA00004141"/>
    </source>
</evidence>
<dbReference type="SUPFAM" id="SSF81324">
    <property type="entry name" value="Voltage-gated potassium channels"/>
    <property type="match status" value="1"/>
</dbReference>
<feature type="transmembrane region" description="Helical" evidence="9">
    <location>
        <begin position="321"/>
        <end position="341"/>
    </location>
</feature>
<dbReference type="SMART" id="SM01053">
    <property type="entry name" value="CaMBD"/>
    <property type="match status" value="1"/>
</dbReference>
<dbReference type="InterPro" id="IPR015449">
    <property type="entry name" value="K_chnl_Ca-activ_SK"/>
</dbReference>
<evidence type="ECO:0000256" key="8">
    <source>
        <dbReference type="SAM" id="MobiDB-lite"/>
    </source>
</evidence>
<comment type="subcellular location">
    <subcellularLocation>
        <location evidence="1">Membrane</location>
        <topology evidence="1">Multi-pass membrane protein</topology>
    </subcellularLocation>
</comment>
<evidence type="ECO:0000313" key="11">
    <source>
        <dbReference type="Proteomes" id="UP000887540"/>
    </source>
</evidence>
<evidence type="ECO:0000256" key="3">
    <source>
        <dbReference type="ARBA" id="ARBA00022692"/>
    </source>
</evidence>
<dbReference type="InterPro" id="IPR013099">
    <property type="entry name" value="K_chnl_dom"/>
</dbReference>
<feature type="region of interest" description="Disordered" evidence="8">
    <location>
        <begin position="24"/>
        <end position="44"/>
    </location>
</feature>
<keyword evidence="4 9" id="KW-1133">Transmembrane helix</keyword>
<name>A0A914C406_9BILA</name>
<dbReference type="GO" id="GO:0005516">
    <property type="term" value="F:calmodulin binding"/>
    <property type="evidence" value="ECO:0007669"/>
    <property type="project" value="InterPro"/>
</dbReference>
<feature type="transmembrane region" description="Helical" evidence="9">
    <location>
        <begin position="113"/>
        <end position="133"/>
    </location>
</feature>
<dbReference type="InterPro" id="IPR004178">
    <property type="entry name" value="CaM-bd_dom"/>
</dbReference>